<dbReference type="InterPro" id="IPR025691">
    <property type="entry name" value="GspL_pp_dom"/>
</dbReference>
<evidence type="ECO:0000256" key="10">
    <source>
        <dbReference type="SAM" id="Phobius"/>
    </source>
</evidence>
<dbReference type="NCBIfam" id="TIGR01709">
    <property type="entry name" value="typeII_sec_gspL"/>
    <property type="match status" value="1"/>
</dbReference>
<keyword evidence="9 10" id="KW-0472">Membrane</keyword>
<sequence length="487" mass="53583">MAEASILALAINGDGVAGIRFSESKRGLVLAAAQWQPIDGDQTAEAALSAVVERCRSKGCRCLVSLDSGLCTFRMLQLPFGDRKKVRSVLPFELEDNLSFAGDPYVFDALIEAADQGGSDVVAAVIPKETLRLWLDLLQAHDLDPELVSVTGIPAALALCRHHRQAPDDSVLLQLGRQRSLLLLVRQRTIRAVRLLPGVGDERATAPEALRERLQQLGVETGNTLLALSWPMAAGRGPALGLSGPPQLLDVGRQILADHLQAKWFDPSLHAQVVMDSRELLDGPWPPGALDHALALAVCPPRDRERLNFRQGEFAWHGGGALRRPLRIAAVAALLLVLGLMVQQVFVFQSMRRERDQLHEQMVALYRETVPEAAPGPDPLRDLQVRVNELQETATIGLGHDPEINVMVLLADISERLSATLPVSFERFVYDRKTIRIRGLTDTFNTVDQMKQALEQSPFFAEVSIGSANIAQQEQQVRFELRLDIVL</sequence>
<comment type="subcellular location">
    <subcellularLocation>
        <location evidence="1">Cell inner membrane</location>
    </subcellularLocation>
</comment>
<dbReference type="Gene3D" id="3.30.1360.100">
    <property type="entry name" value="General secretion pathway protein M, EpsM"/>
    <property type="match status" value="1"/>
</dbReference>
<evidence type="ECO:0000313" key="13">
    <source>
        <dbReference type="Proteomes" id="UP000830055"/>
    </source>
</evidence>
<comment type="similarity">
    <text evidence="2">Belongs to the GSP L family.</text>
</comment>
<feature type="domain" description="GspL periplasmic" evidence="11">
    <location>
        <begin position="327"/>
        <end position="483"/>
    </location>
</feature>
<evidence type="ECO:0000256" key="1">
    <source>
        <dbReference type="ARBA" id="ARBA00004533"/>
    </source>
</evidence>
<protein>
    <recommendedName>
        <fullName evidence="11">GspL periplasmic domain-containing protein</fullName>
    </recommendedName>
</protein>
<dbReference type="RefSeq" id="WP_284153730.1">
    <property type="nucleotide sequence ID" value="NZ_AP025516.1"/>
</dbReference>
<evidence type="ECO:0000256" key="6">
    <source>
        <dbReference type="ARBA" id="ARBA00022692"/>
    </source>
</evidence>
<evidence type="ECO:0000256" key="4">
    <source>
        <dbReference type="ARBA" id="ARBA00022475"/>
    </source>
</evidence>
<feature type="transmembrane region" description="Helical" evidence="10">
    <location>
        <begin position="328"/>
        <end position="348"/>
    </location>
</feature>
<evidence type="ECO:0000256" key="9">
    <source>
        <dbReference type="ARBA" id="ARBA00023136"/>
    </source>
</evidence>
<keyword evidence="6 10" id="KW-0812">Transmembrane</keyword>
<reference evidence="12 13" key="1">
    <citation type="submission" date="2022-01" db="EMBL/GenBank/DDBJ databases">
        <title>Desulfofustis limnae sp. nov., a novel mesophilic sulfate-reducing bacterium isolated from marsh soil.</title>
        <authorList>
            <person name="Watanabe M."/>
            <person name="Takahashi A."/>
            <person name="Kojima H."/>
            <person name="Fukui M."/>
        </authorList>
    </citation>
    <scope>NUCLEOTIDE SEQUENCE [LARGE SCALE GENOMIC DNA]</scope>
    <source>
        <strain evidence="12 13">PPLL</strain>
    </source>
</reference>
<keyword evidence="13" id="KW-1185">Reference proteome</keyword>
<proteinExistence type="inferred from homology"/>
<keyword evidence="7" id="KW-0653">Protein transport</keyword>
<dbReference type="InterPro" id="IPR043129">
    <property type="entry name" value="ATPase_NBD"/>
</dbReference>
<dbReference type="Pfam" id="PF12693">
    <property type="entry name" value="GspL_C"/>
    <property type="match status" value="1"/>
</dbReference>
<evidence type="ECO:0000256" key="3">
    <source>
        <dbReference type="ARBA" id="ARBA00022448"/>
    </source>
</evidence>
<evidence type="ECO:0000256" key="8">
    <source>
        <dbReference type="ARBA" id="ARBA00022989"/>
    </source>
</evidence>
<keyword evidence="5" id="KW-0997">Cell inner membrane</keyword>
<evidence type="ECO:0000256" key="5">
    <source>
        <dbReference type="ARBA" id="ARBA00022519"/>
    </source>
</evidence>
<dbReference type="Proteomes" id="UP000830055">
    <property type="component" value="Chromosome"/>
</dbReference>
<gene>
    <name evidence="12" type="ORF">DPPLL_10170</name>
</gene>
<name>A0ABM7W716_9BACT</name>
<evidence type="ECO:0000313" key="12">
    <source>
        <dbReference type="EMBL" id="BDD86652.1"/>
    </source>
</evidence>
<keyword evidence="4" id="KW-1003">Cell membrane</keyword>
<dbReference type="SUPFAM" id="SSF53067">
    <property type="entry name" value="Actin-like ATPase domain"/>
    <property type="match status" value="1"/>
</dbReference>
<dbReference type="InterPro" id="IPR007812">
    <property type="entry name" value="T2SS_protein-GspL"/>
</dbReference>
<evidence type="ECO:0000259" key="11">
    <source>
        <dbReference type="Pfam" id="PF12693"/>
    </source>
</evidence>
<evidence type="ECO:0000256" key="2">
    <source>
        <dbReference type="ARBA" id="ARBA00005318"/>
    </source>
</evidence>
<dbReference type="EMBL" id="AP025516">
    <property type="protein sequence ID" value="BDD86652.1"/>
    <property type="molecule type" value="Genomic_DNA"/>
</dbReference>
<keyword evidence="8 10" id="KW-1133">Transmembrane helix</keyword>
<keyword evidence="3" id="KW-0813">Transport</keyword>
<accession>A0ABM7W716</accession>
<dbReference type="Gene3D" id="3.30.420.380">
    <property type="match status" value="1"/>
</dbReference>
<organism evidence="12 13">
    <name type="scientific">Desulfofustis limnaeus</name>
    <dbReference type="NCBI Taxonomy" id="2740163"/>
    <lineage>
        <taxon>Bacteria</taxon>
        <taxon>Pseudomonadati</taxon>
        <taxon>Thermodesulfobacteriota</taxon>
        <taxon>Desulfobulbia</taxon>
        <taxon>Desulfobulbales</taxon>
        <taxon>Desulfocapsaceae</taxon>
        <taxon>Desulfofustis</taxon>
    </lineage>
</organism>
<evidence type="ECO:0000256" key="7">
    <source>
        <dbReference type="ARBA" id="ARBA00022927"/>
    </source>
</evidence>